<dbReference type="PANTHER" id="PTHR32196:SF71">
    <property type="entry name" value="AUTOINDUCER 2 IMPORT SYSTEM PERMEASE PROTEIN LSRD"/>
    <property type="match status" value="1"/>
</dbReference>
<feature type="transmembrane region" description="Helical" evidence="9">
    <location>
        <begin position="121"/>
        <end position="141"/>
    </location>
</feature>
<keyword evidence="6 9" id="KW-1133">Transmembrane helix</keyword>
<evidence type="ECO:0000313" key="10">
    <source>
        <dbReference type="EMBL" id="QJD87349.1"/>
    </source>
</evidence>
<evidence type="ECO:0000256" key="8">
    <source>
        <dbReference type="ARBA" id="ARBA00039381"/>
    </source>
</evidence>
<keyword evidence="2" id="KW-0813">Transport</keyword>
<evidence type="ECO:0000256" key="6">
    <source>
        <dbReference type="ARBA" id="ARBA00022989"/>
    </source>
</evidence>
<dbReference type="Proteomes" id="UP000502248">
    <property type="component" value="Chromosome"/>
</dbReference>
<keyword evidence="7 9" id="KW-0472">Membrane</keyword>
<feature type="transmembrane region" description="Helical" evidence="9">
    <location>
        <begin position="213"/>
        <end position="235"/>
    </location>
</feature>
<dbReference type="RefSeq" id="WP_169283593.1">
    <property type="nucleotide sequence ID" value="NZ_CP051680.1"/>
</dbReference>
<feature type="transmembrane region" description="Helical" evidence="9">
    <location>
        <begin position="15"/>
        <end position="32"/>
    </location>
</feature>
<reference evidence="10 11" key="1">
    <citation type="submission" date="2020-04" db="EMBL/GenBank/DDBJ databases">
        <title>Genome sequencing of novel species.</title>
        <authorList>
            <person name="Heo J."/>
            <person name="Kim S.-J."/>
            <person name="Kim J.-S."/>
            <person name="Hong S.-B."/>
            <person name="Kwon S.-W."/>
        </authorList>
    </citation>
    <scope>NUCLEOTIDE SEQUENCE [LARGE SCALE GENOMIC DNA]</scope>
    <source>
        <strain evidence="10 11">MFER-1</strain>
    </source>
</reference>
<dbReference type="KEGG" id="cheb:HH215_32005"/>
<gene>
    <name evidence="10" type="ORF">HH215_32005</name>
</gene>
<dbReference type="PANTHER" id="PTHR32196">
    <property type="entry name" value="ABC TRANSPORTER PERMEASE PROTEIN YPHD-RELATED-RELATED"/>
    <property type="match status" value="1"/>
</dbReference>
<feature type="transmembrane region" description="Helical" evidence="9">
    <location>
        <begin position="161"/>
        <end position="182"/>
    </location>
</feature>
<dbReference type="EMBL" id="CP051680">
    <property type="protein sequence ID" value="QJD87349.1"/>
    <property type="molecule type" value="Genomic_DNA"/>
</dbReference>
<comment type="subcellular location">
    <subcellularLocation>
        <location evidence="1">Cell membrane</location>
        <topology evidence="1">Multi-pass membrane protein</topology>
    </subcellularLocation>
</comment>
<dbReference type="GO" id="GO:0005886">
    <property type="term" value="C:plasma membrane"/>
    <property type="evidence" value="ECO:0007669"/>
    <property type="project" value="UniProtKB-SubCell"/>
</dbReference>
<dbReference type="Pfam" id="PF02653">
    <property type="entry name" value="BPD_transp_2"/>
    <property type="match status" value="1"/>
</dbReference>
<proteinExistence type="predicted"/>
<evidence type="ECO:0000256" key="7">
    <source>
        <dbReference type="ARBA" id="ARBA00023136"/>
    </source>
</evidence>
<dbReference type="InterPro" id="IPR001851">
    <property type="entry name" value="ABC_transp_permease"/>
</dbReference>
<keyword evidence="4" id="KW-0997">Cell inner membrane</keyword>
<feature type="transmembrane region" description="Helical" evidence="9">
    <location>
        <begin position="94"/>
        <end position="114"/>
    </location>
</feature>
<dbReference type="GO" id="GO:0022857">
    <property type="term" value="F:transmembrane transporter activity"/>
    <property type="evidence" value="ECO:0007669"/>
    <property type="project" value="InterPro"/>
</dbReference>
<feature type="transmembrane region" description="Helical" evidence="9">
    <location>
        <begin position="52"/>
        <end position="82"/>
    </location>
</feature>
<evidence type="ECO:0000313" key="11">
    <source>
        <dbReference type="Proteomes" id="UP000502248"/>
    </source>
</evidence>
<organism evidence="10 11">
    <name type="scientific">Cohnella herbarum</name>
    <dbReference type="NCBI Taxonomy" id="2728023"/>
    <lineage>
        <taxon>Bacteria</taxon>
        <taxon>Bacillati</taxon>
        <taxon>Bacillota</taxon>
        <taxon>Bacilli</taxon>
        <taxon>Bacillales</taxon>
        <taxon>Paenibacillaceae</taxon>
        <taxon>Cohnella</taxon>
    </lineage>
</organism>
<evidence type="ECO:0000256" key="1">
    <source>
        <dbReference type="ARBA" id="ARBA00004651"/>
    </source>
</evidence>
<evidence type="ECO:0000256" key="3">
    <source>
        <dbReference type="ARBA" id="ARBA00022475"/>
    </source>
</evidence>
<evidence type="ECO:0000256" key="9">
    <source>
        <dbReference type="SAM" id="Phobius"/>
    </source>
</evidence>
<feature type="transmembrane region" description="Helical" evidence="9">
    <location>
        <begin position="296"/>
        <end position="314"/>
    </location>
</feature>
<keyword evidence="3" id="KW-1003">Cell membrane</keyword>
<evidence type="ECO:0000256" key="4">
    <source>
        <dbReference type="ARBA" id="ARBA00022519"/>
    </source>
</evidence>
<name>A0A7Z2ZPN0_9BACL</name>
<keyword evidence="5 9" id="KW-0812">Transmembrane</keyword>
<evidence type="ECO:0000256" key="2">
    <source>
        <dbReference type="ARBA" id="ARBA00022448"/>
    </source>
</evidence>
<sequence>MNGHNRLHKLQHHSLFPIVIIFLIVVGVNAALQPGFFTYDVFQSNLSSFTPLVLASMAQAVVVLVGGIDLSIGMAITLSTVIMAATMNDSPSSVFIGLGLAIVATFAVGALNGITVGYLKLPPIISTFAVSSVCYGAALLIMPQPGGYIPSFFYETYQTSIASILPISLLIIIVGLAIWGLISRRKIYRYIYAVGGSESAAYANGINTKKVKLYAFLISCVFIVLTALVVVSQTATGDANIGRAYTLNSIAAVVIGGISLQGGKGNLIGAVLGALILGFISNIIFFANLSSFYQDLIKGLIIIFALTLSILPTLRKKALAQSGG</sequence>
<dbReference type="AlphaFoldDB" id="A0A7Z2ZPN0"/>
<protein>
    <recommendedName>
        <fullName evidence="8">Autoinducer 2 import system permease protein LsrD</fullName>
    </recommendedName>
</protein>
<accession>A0A7Z2ZPN0</accession>
<feature type="transmembrane region" description="Helical" evidence="9">
    <location>
        <begin position="267"/>
        <end position="290"/>
    </location>
</feature>
<keyword evidence="11" id="KW-1185">Reference proteome</keyword>
<dbReference type="CDD" id="cd06579">
    <property type="entry name" value="TM_PBP1_transp_AraH_like"/>
    <property type="match status" value="1"/>
</dbReference>
<evidence type="ECO:0000256" key="5">
    <source>
        <dbReference type="ARBA" id="ARBA00022692"/>
    </source>
</evidence>